<comment type="caution">
    <text evidence="2">The sequence shown here is derived from an EMBL/GenBank/DDBJ whole genome shotgun (WGS) entry which is preliminary data.</text>
</comment>
<protein>
    <submittedName>
        <fullName evidence="2">Uncharacterized protein</fullName>
    </submittedName>
</protein>
<sequence length="183" mass="19345">MFLNSLTTSFLPAASHEPLFCLLKPPVVANSGATVTVISGPSGTKEDTIVFEDNVTLPLKNKKTESSIVNVAVTSNDSIVSDNPCKHRRLKASVELPDAMITPPDAIDVDQASNTPVAKLSGKACPNRNKTPVGFEDEDPTFWKSRSDSNSNAKPVTSKAGSVSARCKALVARVSAQRPVIGV</sequence>
<name>A0AAD7KGS9_9AGAR</name>
<reference evidence="2" key="1">
    <citation type="submission" date="2023-03" db="EMBL/GenBank/DDBJ databases">
        <title>Massive genome expansion in bonnet fungi (Mycena s.s.) driven by repeated elements and novel gene families across ecological guilds.</title>
        <authorList>
            <consortium name="Lawrence Berkeley National Laboratory"/>
            <person name="Harder C.B."/>
            <person name="Miyauchi S."/>
            <person name="Viragh M."/>
            <person name="Kuo A."/>
            <person name="Thoen E."/>
            <person name="Andreopoulos B."/>
            <person name="Lu D."/>
            <person name="Skrede I."/>
            <person name="Drula E."/>
            <person name="Henrissat B."/>
            <person name="Morin E."/>
            <person name="Kohler A."/>
            <person name="Barry K."/>
            <person name="LaButti K."/>
            <person name="Morin E."/>
            <person name="Salamov A."/>
            <person name="Lipzen A."/>
            <person name="Mereny Z."/>
            <person name="Hegedus B."/>
            <person name="Baldrian P."/>
            <person name="Stursova M."/>
            <person name="Weitz H."/>
            <person name="Taylor A."/>
            <person name="Grigoriev I.V."/>
            <person name="Nagy L.G."/>
            <person name="Martin F."/>
            <person name="Kauserud H."/>
        </authorList>
    </citation>
    <scope>NUCLEOTIDE SEQUENCE</scope>
    <source>
        <strain evidence="2">CBHHK182m</strain>
    </source>
</reference>
<feature type="region of interest" description="Disordered" evidence="1">
    <location>
        <begin position="122"/>
        <end position="159"/>
    </location>
</feature>
<evidence type="ECO:0000313" key="2">
    <source>
        <dbReference type="EMBL" id="KAJ7782933.1"/>
    </source>
</evidence>
<organism evidence="2 3">
    <name type="scientific">Mycena metata</name>
    <dbReference type="NCBI Taxonomy" id="1033252"/>
    <lineage>
        <taxon>Eukaryota</taxon>
        <taxon>Fungi</taxon>
        <taxon>Dikarya</taxon>
        <taxon>Basidiomycota</taxon>
        <taxon>Agaricomycotina</taxon>
        <taxon>Agaricomycetes</taxon>
        <taxon>Agaricomycetidae</taxon>
        <taxon>Agaricales</taxon>
        <taxon>Marasmiineae</taxon>
        <taxon>Mycenaceae</taxon>
        <taxon>Mycena</taxon>
    </lineage>
</organism>
<feature type="compositionally biased region" description="Polar residues" evidence="1">
    <location>
        <begin position="148"/>
        <end position="159"/>
    </location>
</feature>
<dbReference type="EMBL" id="JARKIB010000003">
    <property type="protein sequence ID" value="KAJ7782933.1"/>
    <property type="molecule type" value="Genomic_DNA"/>
</dbReference>
<accession>A0AAD7KGS9</accession>
<evidence type="ECO:0000256" key="1">
    <source>
        <dbReference type="SAM" id="MobiDB-lite"/>
    </source>
</evidence>
<gene>
    <name evidence="2" type="ORF">B0H16DRAFT_1709765</name>
</gene>
<keyword evidence="3" id="KW-1185">Reference proteome</keyword>
<dbReference type="AlphaFoldDB" id="A0AAD7KGS9"/>
<proteinExistence type="predicted"/>
<dbReference type="Proteomes" id="UP001215598">
    <property type="component" value="Unassembled WGS sequence"/>
</dbReference>
<evidence type="ECO:0000313" key="3">
    <source>
        <dbReference type="Proteomes" id="UP001215598"/>
    </source>
</evidence>